<dbReference type="AlphaFoldDB" id="A0A8H7BMF0"/>
<comment type="catalytic activity">
    <reaction evidence="1 7">
        <text>Thiol-dependent hydrolysis of ester, thioester, amide, peptide and isopeptide bonds formed by the C-terminal Gly of ubiquitin (a 76-residue protein attached to proteins as an intracellular targeting signal).</text>
        <dbReference type="EC" id="3.4.19.12"/>
    </reaction>
</comment>
<comment type="similarity">
    <text evidence="2 7">Belongs to the peptidase C19 family.</text>
</comment>
<dbReference type="SUPFAM" id="SSF54001">
    <property type="entry name" value="Cysteine proteinases"/>
    <property type="match status" value="1"/>
</dbReference>
<dbReference type="GO" id="GO:0006508">
    <property type="term" value="P:proteolysis"/>
    <property type="evidence" value="ECO:0007669"/>
    <property type="project" value="UniProtKB-KW"/>
</dbReference>
<protein>
    <recommendedName>
        <fullName evidence="7">Ubiquitin carboxyl-terminal hydrolase</fullName>
        <ecNumber evidence="7">3.4.19.12</ecNumber>
    </recommendedName>
</protein>
<reference evidence="10" key="1">
    <citation type="submission" date="2020-01" db="EMBL/GenBank/DDBJ databases">
        <title>Genome Sequencing of Three Apophysomyces-Like Fungal Strains Confirms a Novel Fungal Genus in the Mucoromycota with divergent Burkholderia-like Endosymbiotic Bacteria.</title>
        <authorList>
            <person name="Stajich J.E."/>
            <person name="Macias A.M."/>
            <person name="Carter-House D."/>
            <person name="Lovett B."/>
            <person name="Kasson L.R."/>
            <person name="Berry K."/>
            <person name="Grigoriev I."/>
            <person name="Chang Y."/>
            <person name="Spatafora J."/>
            <person name="Kasson M.T."/>
        </authorList>
    </citation>
    <scope>NUCLEOTIDE SEQUENCE</scope>
    <source>
        <strain evidence="10">NRRL A-21654</strain>
    </source>
</reference>
<dbReference type="InterPro" id="IPR028889">
    <property type="entry name" value="USP"/>
</dbReference>
<name>A0A8H7BMF0_9FUNG</name>
<evidence type="ECO:0000259" key="9">
    <source>
        <dbReference type="PROSITE" id="PS50235"/>
    </source>
</evidence>
<dbReference type="PANTHER" id="PTHR21646">
    <property type="entry name" value="UBIQUITIN CARBOXYL-TERMINAL HYDROLASE"/>
    <property type="match status" value="1"/>
</dbReference>
<evidence type="ECO:0000313" key="11">
    <source>
        <dbReference type="Proteomes" id="UP000605846"/>
    </source>
</evidence>
<dbReference type="Proteomes" id="UP000605846">
    <property type="component" value="Unassembled WGS sequence"/>
</dbReference>
<sequence>MQQLSHLPPAPVISRTSGGYALSTTSLPNVRDELYPKHYDINRNMSSMAYPTPAASVYHPPSSDNRPMYPPQAKLQSRGTFIDNPFNGFTATQNTGMYDVPPISVTPVRPLQSPTTAMPPEHEPPPRPLSAGPSVYTGVNKEISSGAVTRYSDTKRAPALECSVSQFGYTMIGTTGLKNLGNTCYMNSVIQCLSATIPLARYLISGAFKQHINKNNPLGTGGTLIGTFANLLRVMWSETYNFVSPMSFREAIVRFAPQFQGTDQHDSQEFLTFLLDGLHEDLNLASKKTEASVGEEENEHLSDYQASCLAWERYLARNASMITSTTYNAFMSLSLPIPSRKFRLSSATLYECLDHFLKEETLDKRDAWHCPRCKKLRRASKQLTLSRLPDILLIHLKRFSFDGPFRNKLDTMVQFPLRGLDLSSYVPSTFTQKTNGSTDSSSFKYDLYAVSNHYGSLSGGHYTACVRTSYRGEWQYFDDTHISTCEESKVATRAAYNLFYVRSTVKYQGSL</sequence>
<dbReference type="InterPro" id="IPR038765">
    <property type="entry name" value="Papain-like_cys_pep_sf"/>
</dbReference>
<dbReference type="PANTHER" id="PTHR21646:SF95">
    <property type="entry name" value="UBIQUITIN CARBOXYL-TERMINAL HYDROLASE 4-RELATED"/>
    <property type="match status" value="1"/>
</dbReference>
<dbReference type="InterPro" id="IPR018200">
    <property type="entry name" value="USP_CS"/>
</dbReference>
<proteinExistence type="inferred from homology"/>
<evidence type="ECO:0000256" key="6">
    <source>
        <dbReference type="ARBA" id="ARBA00022807"/>
    </source>
</evidence>
<dbReference type="OrthoDB" id="292964at2759"/>
<evidence type="ECO:0000256" key="3">
    <source>
        <dbReference type="ARBA" id="ARBA00022670"/>
    </source>
</evidence>
<dbReference type="CDD" id="cd02674">
    <property type="entry name" value="Peptidase_C19R"/>
    <property type="match status" value="1"/>
</dbReference>
<dbReference type="Pfam" id="PF00443">
    <property type="entry name" value="UCH"/>
    <property type="match status" value="1"/>
</dbReference>
<dbReference type="PROSITE" id="PS00973">
    <property type="entry name" value="USP_2"/>
    <property type="match status" value="1"/>
</dbReference>
<feature type="region of interest" description="Disordered" evidence="8">
    <location>
        <begin position="1"/>
        <end position="20"/>
    </location>
</feature>
<organism evidence="10 11">
    <name type="scientific">Apophysomyces ossiformis</name>
    <dbReference type="NCBI Taxonomy" id="679940"/>
    <lineage>
        <taxon>Eukaryota</taxon>
        <taxon>Fungi</taxon>
        <taxon>Fungi incertae sedis</taxon>
        <taxon>Mucoromycota</taxon>
        <taxon>Mucoromycotina</taxon>
        <taxon>Mucoromycetes</taxon>
        <taxon>Mucorales</taxon>
        <taxon>Mucorineae</taxon>
        <taxon>Mucoraceae</taxon>
        <taxon>Apophysomyces</taxon>
    </lineage>
</organism>
<gene>
    <name evidence="10" type="primary">DOA4_2</name>
    <name evidence="10" type="ORF">EC973_002849</name>
</gene>
<dbReference type="EC" id="3.4.19.12" evidence="7"/>
<evidence type="ECO:0000256" key="4">
    <source>
        <dbReference type="ARBA" id="ARBA00022786"/>
    </source>
</evidence>
<dbReference type="PROSITE" id="PS50235">
    <property type="entry name" value="USP_3"/>
    <property type="match status" value="1"/>
</dbReference>
<keyword evidence="11" id="KW-1185">Reference proteome</keyword>
<evidence type="ECO:0000256" key="1">
    <source>
        <dbReference type="ARBA" id="ARBA00000707"/>
    </source>
</evidence>
<accession>A0A8H7BMF0</accession>
<dbReference type="GO" id="GO:0016579">
    <property type="term" value="P:protein deubiquitination"/>
    <property type="evidence" value="ECO:0007669"/>
    <property type="project" value="InterPro"/>
</dbReference>
<evidence type="ECO:0000256" key="2">
    <source>
        <dbReference type="ARBA" id="ARBA00009085"/>
    </source>
</evidence>
<dbReference type="InterPro" id="IPR050185">
    <property type="entry name" value="Ub_carboxyl-term_hydrolase"/>
</dbReference>
<feature type="domain" description="USP" evidence="9">
    <location>
        <begin position="175"/>
        <end position="503"/>
    </location>
</feature>
<dbReference type="GO" id="GO:0004843">
    <property type="term" value="F:cysteine-type deubiquitinase activity"/>
    <property type="evidence" value="ECO:0007669"/>
    <property type="project" value="UniProtKB-UniRule"/>
</dbReference>
<dbReference type="EMBL" id="JABAYA010000182">
    <property type="protein sequence ID" value="KAF7722686.1"/>
    <property type="molecule type" value="Genomic_DNA"/>
</dbReference>
<comment type="caution">
    <text evidence="10">The sequence shown here is derived from an EMBL/GenBank/DDBJ whole genome shotgun (WGS) entry which is preliminary data.</text>
</comment>
<evidence type="ECO:0000256" key="8">
    <source>
        <dbReference type="SAM" id="MobiDB-lite"/>
    </source>
</evidence>
<dbReference type="Gene3D" id="3.90.70.10">
    <property type="entry name" value="Cysteine proteinases"/>
    <property type="match status" value="1"/>
</dbReference>
<keyword evidence="5 7" id="KW-0378">Hydrolase</keyword>
<keyword evidence="6 7" id="KW-0788">Thiol protease</keyword>
<keyword evidence="4 7" id="KW-0833">Ubl conjugation pathway</keyword>
<keyword evidence="3 7" id="KW-0645">Protease</keyword>
<evidence type="ECO:0000313" key="10">
    <source>
        <dbReference type="EMBL" id="KAF7722686.1"/>
    </source>
</evidence>
<evidence type="ECO:0000256" key="5">
    <source>
        <dbReference type="ARBA" id="ARBA00022801"/>
    </source>
</evidence>
<dbReference type="PROSITE" id="PS00972">
    <property type="entry name" value="USP_1"/>
    <property type="match status" value="1"/>
</dbReference>
<dbReference type="InterPro" id="IPR001394">
    <property type="entry name" value="Peptidase_C19_UCH"/>
</dbReference>
<evidence type="ECO:0000256" key="7">
    <source>
        <dbReference type="RuleBase" id="RU366025"/>
    </source>
</evidence>